<dbReference type="RefSeq" id="WP_167392659.1">
    <property type="nucleotide sequence ID" value="NZ_PVTK01000004.1"/>
</dbReference>
<dbReference type="SUPFAM" id="SSF55729">
    <property type="entry name" value="Acyl-CoA N-acyltransferases (Nat)"/>
    <property type="match status" value="1"/>
</dbReference>
<organism evidence="4 5">
    <name type="scientific">Vreelandella songnenensis</name>
    <dbReference type="NCBI Taxonomy" id="1176243"/>
    <lineage>
        <taxon>Bacteria</taxon>
        <taxon>Pseudomonadati</taxon>
        <taxon>Pseudomonadota</taxon>
        <taxon>Gammaproteobacteria</taxon>
        <taxon>Oceanospirillales</taxon>
        <taxon>Halomonadaceae</taxon>
        <taxon>Vreelandella</taxon>
    </lineage>
</organism>
<evidence type="ECO:0000313" key="5">
    <source>
        <dbReference type="Proteomes" id="UP000237647"/>
    </source>
</evidence>
<dbReference type="CDD" id="cd04301">
    <property type="entry name" value="NAT_SF"/>
    <property type="match status" value="1"/>
</dbReference>
<dbReference type="PANTHER" id="PTHR43420">
    <property type="entry name" value="ACETYLTRANSFERASE"/>
    <property type="match status" value="1"/>
</dbReference>
<dbReference type="InterPro" id="IPR000182">
    <property type="entry name" value="GNAT_dom"/>
</dbReference>
<dbReference type="EMBL" id="PVTK01000004">
    <property type="protein sequence ID" value="PRY64789.1"/>
    <property type="molecule type" value="Genomic_DNA"/>
</dbReference>
<sequence length="309" mass="33386">MAELPTCGASVRLCPSTLRREALLHLAAVHEPALQSALHGALQQASQAAWDALWIAEHQGRITSALWVQPLDHATAQLWLPLKQSPASLALLQTARTFVAENCMTLCHVILPPSHYAWEPVLLELGMTRLAALRHMAVKLGGRVEACQPAASIQLEPFEALAASTQHALLDVISQGSLDSPGLYEALGAEALLAGFYQRASAAPRHWYSVNVGRERVGALLLAPGAEWELLLMGVVPDWRGKGVGRAVLSAALRLACEAGAPELLLTVDADNTPARHLYEQAGFSGYKEQRLLAWQSPGGEQRCSRKWC</sequence>
<proteinExistence type="predicted"/>
<dbReference type="GO" id="GO:0016747">
    <property type="term" value="F:acyltransferase activity, transferring groups other than amino-acyl groups"/>
    <property type="evidence" value="ECO:0007669"/>
    <property type="project" value="InterPro"/>
</dbReference>
<gene>
    <name evidence="4" type="ORF">B0H98_10493</name>
</gene>
<dbReference type="PROSITE" id="PS51186">
    <property type="entry name" value="GNAT"/>
    <property type="match status" value="1"/>
</dbReference>
<comment type="caution">
    <text evidence="4">The sequence shown here is derived from an EMBL/GenBank/DDBJ whole genome shotgun (WGS) entry which is preliminary data.</text>
</comment>
<evidence type="ECO:0000256" key="2">
    <source>
        <dbReference type="ARBA" id="ARBA00023315"/>
    </source>
</evidence>
<dbReference type="InterPro" id="IPR050680">
    <property type="entry name" value="YpeA/RimI_acetyltransf"/>
</dbReference>
<dbReference type="Proteomes" id="UP000237647">
    <property type="component" value="Unassembled WGS sequence"/>
</dbReference>
<accession>A0A2T0V3L6</accession>
<protein>
    <submittedName>
        <fullName evidence="4">Acetyltransferase (GNAT) family protein</fullName>
    </submittedName>
</protein>
<keyword evidence="5" id="KW-1185">Reference proteome</keyword>
<keyword evidence="2" id="KW-0012">Acyltransferase</keyword>
<dbReference type="InterPro" id="IPR016181">
    <property type="entry name" value="Acyl_CoA_acyltransferase"/>
</dbReference>
<evidence type="ECO:0000259" key="3">
    <source>
        <dbReference type="PROSITE" id="PS51186"/>
    </source>
</evidence>
<dbReference type="Pfam" id="PF00583">
    <property type="entry name" value="Acetyltransf_1"/>
    <property type="match status" value="1"/>
</dbReference>
<dbReference type="Gene3D" id="3.40.630.30">
    <property type="match status" value="1"/>
</dbReference>
<reference evidence="4 5" key="1">
    <citation type="submission" date="2018-03" db="EMBL/GenBank/DDBJ databases">
        <title>Genomic Encyclopedia of Type Strains, Phase III (KMG-III): the genomes of soil and plant-associated and newly described type strains.</title>
        <authorList>
            <person name="Whitman W."/>
        </authorList>
    </citation>
    <scope>NUCLEOTIDE SEQUENCE [LARGE SCALE GENOMIC DNA]</scope>
    <source>
        <strain evidence="4 5">CGMCC 1.12152</strain>
    </source>
</reference>
<keyword evidence="1 4" id="KW-0808">Transferase</keyword>
<evidence type="ECO:0000256" key="1">
    <source>
        <dbReference type="ARBA" id="ARBA00022679"/>
    </source>
</evidence>
<dbReference type="AlphaFoldDB" id="A0A2T0V3L6"/>
<name>A0A2T0V3L6_9GAMM</name>
<evidence type="ECO:0000313" key="4">
    <source>
        <dbReference type="EMBL" id="PRY64789.1"/>
    </source>
</evidence>
<feature type="domain" description="N-acetyltransferase" evidence="3">
    <location>
        <begin position="171"/>
        <end position="300"/>
    </location>
</feature>